<feature type="signal peptide" evidence="1">
    <location>
        <begin position="1"/>
        <end position="30"/>
    </location>
</feature>
<organism evidence="2 3">
    <name type="scientific">Moorena producens (strain JHB)</name>
    <dbReference type="NCBI Taxonomy" id="1454205"/>
    <lineage>
        <taxon>Bacteria</taxon>
        <taxon>Bacillati</taxon>
        <taxon>Cyanobacteriota</taxon>
        <taxon>Cyanophyceae</taxon>
        <taxon>Coleofasciculales</taxon>
        <taxon>Coleofasciculaceae</taxon>
        <taxon>Moorena</taxon>
    </lineage>
</organism>
<proteinExistence type="predicted"/>
<name>A0A1D9FV97_MOOP1</name>
<keyword evidence="1" id="KW-0732">Signal</keyword>
<evidence type="ECO:0000313" key="3">
    <source>
        <dbReference type="Proteomes" id="UP000176944"/>
    </source>
</evidence>
<dbReference type="AlphaFoldDB" id="A0A1D9FV97"/>
<evidence type="ECO:0000313" key="2">
    <source>
        <dbReference type="EMBL" id="AOY79245.1"/>
    </source>
</evidence>
<reference evidence="3" key="1">
    <citation type="submission" date="2016-10" db="EMBL/GenBank/DDBJ databases">
        <title>Comparative genomics uncovers the prolific and rare metabolic potential of the cyanobacterial genus Moorea.</title>
        <authorList>
            <person name="Leao T."/>
            <person name="Castelao G."/>
            <person name="Korobeynikov A."/>
            <person name="Monroe E.A."/>
            <person name="Podell S."/>
            <person name="Glukhov E."/>
            <person name="Allen E."/>
            <person name="Gerwick W.H."/>
            <person name="Gerwick L."/>
        </authorList>
    </citation>
    <scope>NUCLEOTIDE SEQUENCE [LARGE SCALE GENOMIC DNA]</scope>
    <source>
        <strain evidence="3">JHB</strain>
    </source>
</reference>
<accession>A0A1D9FV97</accession>
<dbReference type="EMBL" id="CP017708">
    <property type="protein sequence ID" value="AOY79245.1"/>
    <property type="molecule type" value="Genomic_DNA"/>
</dbReference>
<feature type="chain" id="PRO_5009441639" evidence="1">
    <location>
        <begin position="31"/>
        <end position="367"/>
    </location>
</feature>
<sequence>MKRKHLFQKIAWLAVVSSLSTILLAQKAQAQPLCREVSSNPPIGTVCIDIQKIHARGDNSTDSFRSTYPDSWVIKQVEPRVFTRYGNTDGPHIRYYESGTRLKSYEAWKRAVQELENLRARAEGTDPNTGQSRAYEYINQQLSEFRNNLSAVASVSTNRAQVEAHVSASRRCTARTPVGCLDWQGGSFGVDLYIYREYVGTPQLASSQLSTVRERALSLIREAERAEQQQESIYKRVTVNASTSEWHSGFSLPGNTRYRIVPSTESRYTLNGGKSYDRYYGSGVTDGEPLGIPSKRISLGALNVLIWHHRPDGNHVPQIISFFKGMTSEVVSIGSHGGSMHFIIGDIAGTYGDNFGKSEVSVYSLDR</sequence>
<dbReference type="Proteomes" id="UP000176944">
    <property type="component" value="Chromosome"/>
</dbReference>
<gene>
    <name evidence="2" type="ORF">BJP36_04255</name>
</gene>
<evidence type="ECO:0000256" key="1">
    <source>
        <dbReference type="SAM" id="SignalP"/>
    </source>
</evidence>
<protein>
    <submittedName>
        <fullName evidence="2">Uncharacterized protein</fullName>
    </submittedName>
</protein>